<name>A0A9W6ZKD1_9STRA</name>
<organism evidence="7 8">
    <name type="scientific">Triparma retinervis</name>
    <dbReference type="NCBI Taxonomy" id="2557542"/>
    <lineage>
        <taxon>Eukaryota</taxon>
        <taxon>Sar</taxon>
        <taxon>Stramenopiles</taxon>
        <taxon>Ochrophyta</taxon>
        <taxon>Bolidophyceae</taxon>
        <taxon>Parmales</taxon>
        <taxon>Triparmaceae</taxon>
        <taxon>Triparma</taxon>
    </lineage>
</organism>
<evidence type="ECO:0000256" key="3">
    <source>
        <dbReference type="ARBA" id="ARBA00022448"/>
    </source>
</evidence>
<dbReference type="AlphaFoldDB" id="A0A9W6ZKD1"/>
<keyword evidence="5" id="KW-1133">Transmembrane helix</keyword>
<reference evidence="7" key="1">
    <citation type="submission" date="2022-07" db="EMBL/GenBank/DDBJ databases">
        <title>Genome analysis of Parmales, a sister group of diatoms, reveals the evolutionary specialization of diatoms from phago-mixotrophs to photoautotrophs.</title>
        <authorList>
            <person name="Ban H."/>
            <person name="Sato S."/>
            <person name="Yoshikawa S."/>
            <person name="Kazumasa Y."/>
            <person name="Nakamura Y."/>
            <person name="Ichinomiya M."/>
            <person name="Saitoh K."/>
            <person name="Sato N."/>
            <person name="Blanc-Mathieu R."/>
            <person name="Endo H."/>
            <person name="Kuwata A."/>
            <person name="Ogata H."/>
        </authorList>
    </citation>
    <scope>NUCLEOTIDE SEQUENCE</scope>
</reference>
<keyword evidence="8" id="KW-1185">Reference proteome</keyword>
<evidence type="ECO:0000256" key="4">
    <source>
        <dbReference type="ARBA" id="ARBA00022692"/>
    </source>
</evidence>
<keyword evidence="3" id="KW-0813">Transport</keyword>
<evidence type="ECO:0000313" key="8">
    <source>
        <dbReference type="Proteomes" id="UP001165082"/>
    </source>
</evidence>
<dbReference type="InterPro" id="IPR039309">
    <property type="entry name" value="BT1"/>
</dbReference>
<dbReference type="EMBL" id="BRXZ01001998">
    <property type="protein sequence ID" value="GMH51870.1"/>
    <property type="molecule type" value="Genomic_DNA"/>
</dbReference>
<dbReference type="OrthoDB" id="754047at2759"/>
<dbReference type="PANTHER" id="PTHR31585">
    <property type="entry name" value="FOLATE-BIOPTERIN TRANSPORTER 1, CHLOROPLASTIC"/>
    <property type="match status" value="1"/>
</dbReference>
<comment type="similarity">
    <text evidence="2">Belongs to the major facilitator superfamily. Folate-biopterin transporter (TC 2.A.71) family.</text>
</comment>
<proteinExistence type="inferred from homology"/>
<evidence type="ECO:0000256" key="5">
    <source>
        <dbReference type="ARBA" id="ARBA00022989"/>
    </source>
</evidence>
<dbReference type="PANTHER" id="PTHR31585:SF0">
    <property type="entry name" value="FOLATE-BIOPTERIN TRANSPORTER 1, CHLOROPLASTIC"/>
    <property type="match status" value="1"/>
</dbReference>
<protein>
    <submittedName>
        <fullName evidence="7">Uncharacterized protein</fullName>
    </submittedName>
</protein>
<evidence type="ECO:0000256" key="2">
    <source>
        <dbReference type="ARBA" id="ARBA00007015"/>
    </source>
</evidence>
<keyword evidence="6" id="KW-0472">Membrane</keyword>
<accession>A0A9W6ZKD1</accession>
<feature type="non-terminal residue" evidence="7">
    <location>
        <position position="1"/>
    </location>
</feature>
<dbReference type="Pfam" id="PF03092">
    <property type="entry name" value="BT1"/>
    <property type="match status" value="1"/>
</dbReference>
<dbReference type="SUPFAM" id="SSF103473">
    <property type="entry name" value="MFS general substrate transporter"/>
    <property type="match status" value="1"/>
</dbReference>
<dbReference type="GO" id="GO:0016020">
    <property type="term" value="C:membrane"/>
    <property type="evidence" value="ECO:0007669"/>
    <property type="project" value="UniProtKB-SubCell"/>
</dbReference>
<evidence type="ECO:0000313" key="7">
    <source>
        <dbReference type="EMBL" id="GMH51870.1"/>
    </source>
</evidence>
<dbReference type="Proteomes" id="UP001165082">
    <property type="component" value="Unassembled WGS sequence"/>
</dbReference>
<comment type="subcellular location">
    <subcellularLocation>
        <location evidence="1">Membrane</location>
        <topology evidence="1">Multi-pass membrane protein</topology>
    </subcellularLocation>
</comment>
<evidence type="ECO:0000256" key="1">
    <source>
        <dbReference type="ARBA" id="ARBA00004141"/>
    </source>
</evidence>
<gene>
    <name evidence="7" type="ORF">TrRE_jg5057</name>
</gene>
<evidence type="ECO:0000256" key="6">
    <source>
        <dbReference type="ARBA" id="ARBA00023136"/>
    </source>
</evidence>
<sequence>DDAALTVLGQVAFMPTLVLAARLCPVGIEGTLFATLMSTFNLAGIVGSEAGAGLTKALGVTATDFGNLGWLTVICNLSSLYPLLFIDQLLLDPDDEANE</sequence>
<comment type="caution">
    <text evidence="7">The sequence shown here is derived from an EMBL/GenBank/DDBJ whole genome shotgun (WGS) entry which is preliminary data.</text>
</comment>
<keyword evidence="4" id="KW-0812">Transmembrane</keyword>
<dbReference type="InterPro" id="IPR036259">
    <property type="entry name" value="MFS_trans_sf"/>
</dbReference>